<name>A0A7J7S5I6_PIPKU</name>
<feature type="compositionally biased region" description="Basic and acidic residues" evidence="1">
    <location>
        <begin position="89"/>
        <end position="108"/>
    </location>
</feature>
<dbReference type="AlphaFoldDB" id="A0A7J7S5I6"/>
<evidence type="ECO:0000256" key="1">
    <source>
        <dbReference type="SAM" id="MobiDB-lite"/>
    </source>
</evidence>
<reference evidence="2 3" key="1">
    <citation type="journal article" date="2020" name="Nature">
        <title>Six reference-quality genomes reveal evolution of bat adaptations.</title>
        <authorList>
            <person name="Jebb D."/>
            <person name="Huang Z."/>
            <person name="Pippel M."/>
            <person name="Hughes G.M."/>
            <person name="Lavrichenko K."/>
            <person name="Devanna P."/>
            <person name="Winkler S."/>
            <person name="Jermiin L.S."/>
            <person name="Skirmuntt E.C."/>
            <person name="Katzourakis A."/>
            <person name="Burkitt-Gray L."/>
            <person name="Ray D.A."/>
            <person name="Sullivan K.A.M."/>
            <person name="Roscito J.G."/>
            <person name="Kirilenko B.M."/>
            <person name="Davalos L.M."/>
            <person name="Corthals A.P."/>
            <person name="Power M.L."/>
            <person name="Jones G."/>
            <person name="Ransome R.D."/>
            <person name="Dechmann D.K.N."/>
            <person name="Locatelli A.G."/>
            <person name="Puechmaille S.J."/>
            <person name="Fedrigo O."/>
            <person name="Jarvis E.D."/>
            <person name="Hiller M."/>
            <person name="Vernes S.C."/>
            <person name="Myers E.W."/>
            <person name="Teeling E.C."/>
        </authorList>
    </citation>
    <scope>NUCLEOTIDE SEQUENCE [LARGE SCALE GENOMIC DNA]</scope>
    <source>
        <strain evidence="2">MPipKuh1</strain>
        <tissue evidence="2">Flight muscle</tissue>
    </source>
</reference>
<evidence type="ECO:0000313" key="3">
    <source>
        <dbReference type="Proteomes" id="UP000558488"/>
    </source>
</evidence>
<dbReference type="OrthoDB" id="5812172at2759"/>
<organism evidence="2 3">
    <name type="scientific">Pipistrellus kuhlii</name>
    <name type="common">Kuhl's pipistrelle</name>
    <dbReference type="NCBI Taxonomy" id="59472"/>
    <lineage>
        <taxon>Eukaryota</taxon>
        <taxon>Metazoa</taxon>
        <taxon>Chordata</taxon>
        <taxon>Craniata</taxon>
        <taxon>Vertebrata</taxon>
        <taxon>Euteleostomi</taxon>
        <taxon>Mammalia</taxon>
        <taxon>Eutheria</taxon>
        <taxon>Laurasiatheria</taxon>
        <taxon>Chiroptera</taxon>
        <taxon>Yangochiroptera</taxon>
        <taxon>Vespertilionidae</taxon>
        <taxon>Pipistrellus</taxon>
    </lineage>
</organism>
<comment type="caution">
    <text evidence="2">The sequence shown here is derived from an EMBL/GenBank/DDBJ whole genome shotgun (WGS) entry which is preliminary data.</text>
</comment>
<proteinExistence type="predicted"/>
<dbReference type="EMBL" id="JACAGB010000050">
    <property type="protein sequence ID" value="KAF6283507.1"/>
    <property type="molecule type" value="Genomic_DNA"/>
</dbReference>
<feature type="compositionally biased region" description="Low complexity" evidence="1">
    <location>
        <begin position="149"/>
        <end position="163"/>
    </location>
</feature>
<accession>A0A7J7S5I6</accession>
<feature type="region of interest" description="Disordered" evidence="1">
    <location>
        <begin position="144"/>
        <end position="196"/>
    </location>
</feature>
<gene>
    <name evidence="2" type="ORF">mPipKuh1_010173</name>
</gene>
<sequence length="278" mass="29037">MKGTTAPSCGLAGAGGALLRPEGAELGLELGLHKTRVLGGFELEGVCRLPDQSPPGAGDGVPGSEEAASWRPSGWGSRKRLLSPEDTECEAKRACEPRGEAPEARGEARSPGNEEPWVLGSTPPPGRAVRSGLSARGLQALTQSPLLLPGRTPAAQGTAAPGPSRHDQRWPWAPPWEEGVAGSASEERRPAPGRLSVRQDSFVVDEHGPVPVRPGPKATVDHSGLLCSVHALLPAYGALCGHTDEDTVVTAVCKSPDRLQRGLRLHVAPRDKPLTALL</sequence>
<feature type="region of interest" description="Disordered" evidence="1">
    <location>
        <begin position="46"/>
        <end position="131"/>
    </location>
</feature>
<keyword evidence="3" id="KW-1185">Reference proteome</keyword>
<dbReference type="Proteomes" id="UP000558488">
    <property type="component" value="Unassembled WGS sequence"/>
</dbReference>
<protein>
    <submittedName>
        <fullName evidence="2">Uncharacterized protein</fullName>
    </submittedName>
</protein>
<evidence type="ECO:0000313" key="2">
    <source>
        <dbReference type="EMBL" id="KAF6283507.1"/>
    </source>
</evidence>